<evidence type="ECO:0000313" key="2">
    <source>
        <dbReference type="Proteomes" id="UP000233399"/>
    </source>
</evidence>
<dbReference type="Proteomes" id="UP000233399">
    <property type="component" value="Unassembled WGS sequence"/>
</dbReference>
<name>A0A2N1IP23_9PSED</name>
<protein>
    <submittedName>
        <fullName evidence="1">Uncharacterized protein</fullName>
    </submittedName>
</protein>
<gene>
    <name evidence="1" type="ORF">CXB65_18795</name>
</gene>
<dbReference type="AlphaFoldDB" id="A0A2N1IP23"/>
<accession>A0A2N1IP23</accession>
<sequence>MTGGGGCARLTAFKMQKGHLILKDDELAFFVLTQSWLIDSRTTTTLTYYILSKDFSPSFL</sequence>
<dbReference type="EMBL" id="PJCG01000039">
    <property type="protein sequence ID" value="PKI20018.1"/>
    <property type="molecule type" value="Genomic_DNA"/>
</dbReference>
<reference evidence="1 2" key="1">
    <citation type="submission" date="2017-12" db="EMBL/GenBank/DDBJ databases">
        <title>Isolation and characterization of an aerobic denitrifying Pseudomonas monteilii CY06 from aquaculture ponds.</title>
        <authorList>
            <person name="Ma Q."/>
            <person name="Cai Y."/>
            <person name="He Z."/>
        </authorList>
    </citation>
    <scope>NUCLEOTIDE SEQUENCE [LARGE SCALE GENOMIC DNA]</scope>
    <source>
        <strain evidence="1 2">CY06</strain>
    </source>
</reference>
<evidence type="ECO:0000313" key="1">
    <source>
        <dbReference type="EMBL" id="PKI20018.1"/>
    </source>
</evidence>
<comment type="caution">
    <text evidence="1">The sequence shown here is derived from an EMBL/GenBank/DDBJ whole genome shotgun (WGS) entry which is preliminary data.</text>
</comment>
<organism evidence="1 2">
    <name type="scientific">Pseudomonas monteilii</name>
    <dbReference type="NCBI Taxonomy" id="76759"/>
    <lineage>
        <taxon>Bacteria</taxon>
        <taxon>Pseudomonadati</taxon>
        <taxon>Pseudomonadota</taxon>
        <taxon>Gammaproteobacteria</taxon>
        <taxon>Pseudomonadales</taxon>
        <taxon>Pseudomonadaceae</taxon>
        <taxon>Pseudomonas</taxon>
    </lineage>
</organism>
<proteinExistence type="predicted"/>